<dbReference type="PANTHER" id="PTHR13068:SF219">
    <property type="entry name" value="MITOCHONDRIAL TRANSCRIPTION TERMINATION FACTOR FAMILY PROTEIN"/>
    <property type="match status" value="1"/>
</dbReference>
<evidence type="ECO:0008006" key="6">
    <source>
        <dbReference type="Google" id="ProtNLM"/>
    </source>
</evidence>
<reference evidence="4 5" key="1">
    <citation type="journal article" date="2024" name="Genome Biol. Evol.">
        <title>Chromosome-level genome assembly of the viviparous eelpout Zoarces viviparus.</title>
        <authorList>
            <person name="Fuhrmann N."/>
            <person name="Brasseur M.V."/>
            <person name="Bakowski C.E."/>
            <person name="Podsiadlowski L."/>
            <person name="Prost S."/>
            <person name="Krehenwinkel H."/>
            <person name="Mayer C."/>
        </authorList>
    </citation>
    <scope>NUCLEOTIDE SEQUENCE [LARGE SCALE GENOMIC DNA]</scope>
    <source>
        <strain evidence="4">NO-MEL_2022_Ind0_liver</strain>
    </source>
</reference>
<organism evidence="4 5">
    <name type="scientific">Zoarces viviparus</name>
    <name type="common">Viviparous eelpout</name>
    <name type="synonym">Blennius viviparus</name>
    <dbReference type="NCBI Taxonomy" id="48416"/>
    <lineage>
        <taxon>Eukaryota</taxon>
        <taxon>Metazoa</taxon>
        <taxon>Chordata</taxon>
        <taxon>Craniata</taxon>
        <taxon>Vertebrata</taxon>
        <taxon>Euteleostomi</taxon>
        <taxon>Actinopterygii</taxon>
        <taxon>Neopterygii</taxon>
        <taxon>Teleostei</taxon>
        <taxon>Neoteleostei</taxon>
        <taxon>Acanthomorphata</taxon>
        <taxon>Eupercaria</taxon>
        <taxon>Perciformes</taxon>
        <taxon>Cottioidei</taxon>
        <taxon>Zoarcales</taxon>
        <taxon>Zoarcidae</taxon>
        <taxon>Zoarcinae</taxon>
        <taxon>Zoarces</taxon>
    </lineage>
</organism>
<evidence type="ECO:0000256" key="1">
    <source>
        <dbReference type="ARBA" id="ARBA00007692"/>
    </source>
</evidence>
<dbReference type="Proteomes" id="UP001488805">
    <property type="component" value="Unassembled WGS sequence"/>
</dbReference>
<proteinExistence type="inferred from homology"/>
<dbReference type="EMBL" id="JBCEZU010000023">
    <property type="protein sequence ID" value="KAK9539180.1"/>
    <property type="molecule type" value="Genomic_DNA"/>
</dbReference>
<evidence type="ECO:0000313" key="4">
    <source>
        <dbReference type="EMBL" id="KAK9539180.1"/>
    </source>
</evidence>
<dbReference type="PANTHER" id="PTHR13068">
    <property type="entry name" value="CGI-12 PROTEIN-RELATED"/>
    <property type="match status" value="1"/>
</dbReference>
<evidence type="ECO:0000313" key="5">
    <source>
        <dbReference type="Proteomes" id="UP001488805"/>
    </source>
</evidence>
<evidence type="ECO:0000256" key="3">
    <source>
        <dbReference type="SAM" id="MobiDB-lite"/>
    </source>
</evidence>
<dbReference type="AlphaFoldDB" id="A0AAW1FW04"/>
<dbReference type="GO" id="GO:0003676">
    <property type="term" value="F:nucleic acid binding"/>
    <property type="evidence" value="ECO:0007669"/>
    <property type="project" value="InterPro"/>
</dbReference>
<accession>A0AAW1FW04</accession>
<keyword evidence="2" id="KW-0809">Transit peptide</keyword>
<comment type="similarity">
    <text evidence="1">Belongs to the mTERF family.</text>
</comment>
<name>A0AAW1FW04_ZOAVI</name>
<evidence type="ECO:0000256" key="2">
    <source>
        <dbReference type="ARBA" id="ARBA00022946"/>
    </source>
</evidence>
<gene>
    <name evidence="4" type="ORF">VZT92_004304</name>
</gene>
<feature type="compositionally biased region" description="Acidic residues" evidence="3">
    <location>
        <begin position="320"/>
        <end position="336"/>
    </location>
</feature>
<keyword evidence="5" id="KW-1185">Reference proteome</keyword>
<sequence>MGTRVAARQVLRWTGLNATTSVFSPLQFGRCPLQPLCTGCRLFCSSSSHNALRSTQHNHELGPQPREPVPELSLRSLLDMGFTDSQAEQIHEATSKLRGGSAAQHALSTLTALFVLGLNPSSVLKLLEKCPELYTVKESQLQQRMGNMRKLGLVEGSLQRVVSHYPQILTVPVKTVKSVVAFLREKCQFTVQQVTDILRDSPAVVLESVGQLEYKFQYVYFRMGVKQAEIVKSRLFRFTLDEVRCRHCFLERRGLYETPDKKGQTVILNPKLDGILSVDQDAFLAHVANAPAEEYEVFRRLLAREWQEEERHYGSIEADSGGDDDDEVEMDEENEETGGKGGYIKRRKK</sequence>
<protein>
    <recommendedName>
        <fullName evidence="6">Mitochondrial transcription termination factor 4</fullName>
    </recommendedName>
</protein>
<dbReference type="Pfam" id="PF02536">
    <property type="entry name" value="mTERF"/>
    <property type="match status" value="1"/>
</dbReference>
<dbReference type="InterPro" id="IPR038538">
    <property type="entry name" value="MTERF_sf"/>
</dbReference>
<feature type="region of interest" description="Disordered" evidence="3">
    <location>
        <begin position="310"/>
        <end position="349"/>
    </location>
</feature>
<comment type="caution">
    <text evidence="4">The sequence shown here is derived from an EMBL/GenBank/DDBJ whole genome shotgun (WGS) entry which is preliminary data.</text>
</comment>
<dbReference type="Gene3D" id="1.25.70.10">
    <property type="entry name" value="Transcription termination factor 3, mitochondrial"/>
    <property type="match status" value="1"/>
</dbReference>
<dbReference type="InterPro" id="IPR003690">
    <property type="entry name" value="MTERF"/>
</dbReference>
<dbReference type="SMART" id="SM00733">
    <property type="entry name" value="Mterf"/>
    <property type="match status" value="3"/>
</dbReference>